<dbReference type="RefSeq" id="XP_044652389.1">
    <property type="nucleotide sequence ID" value="XM_044796454.1"/>
</dbReference>
<evidence type="ECO:0000313" key="3">
    <source>
        <dbReference type="Proteomes" id="UP000825890"/>
    </source>
</evidence>
<dbReference type="EMBL" id="BOLY01000001">
    <property type="protein sequence ID" value="GIZ37902.1"/>
    <property type="molecule type" value="Genomic_DNA"/>
</dbReference>
<accession>A0A9P3C744</accession>
<dbReference type="OrthoDB" id="410701at2759"/>
<sequence>MPHGRLTPLGKQLRSVLVNLSALRTPPARRPTPLDLQAKRVGAHHGIDTSALGGPPNFGPRSIATAAAPQDGRRNEVSIAPRARKSKVSARIVRRRTRIDHVGNALEATGKLPLQTRRPSNKPDLTYYHPRRTEGYDKAIENRKRHARKDGPHAPYLTAVSLQSILGAYVRHEANQSERLAADWEAVYRPSPQEAQFLHTKGYSIEDVAAWADIVAADDSFEAAKRLQARNETHGVLVTPLFVFLKLLQRPYVSGPALRLLLLLAWSIFTQRAGILLSPGVDSEPRFTAAVRLLRHAREVWPACIPSIVQFVLEEPMIQSEEADSSPNEKWAAKTFKLNKLMSLVSLVLAEQPKKDSDYQEASVIPILRYMSEHQPPLHINREGYRAVVRIQLAQRKTFNEQQWAELKALSWPPWKEDRTGMDVLITKEEHGISRAGQTLLRMREAGYAPGRWEQLAGIYTGWDIDNTPTIQTRVFLEQPGLHISDYIPSTTAESLRWAARITCTRTIQEAWACYLAWEDKRLPASQDVFLAIAIKLREEQRRPHVESRATRSPSLKSWPLAPGDMKELSPLPPSTHLETYTRTRPPTLESFYLELRKRNIAVKNHALAFFVRHARTLSFGLEVLSDAIAVYPGIKDMLAHRSSDALQDVPMAVYVAAIVLFTRMTKTPQFSDEVSLATARSLVDTVLSGDSYDAYELNYKSGIVRAAQLLRLRPDRDQTAWNAVYSGLWREANVAHFAKLVVPREDAAVQPSGESSDLHVDLRFCAGAFLAYRFWWSVSRLQAQQGIDLDAAGFYSFCHVAENRAIATWLVLQLNEGRQSDEHNCRGAEVIDRMAYTAKEAFHGGSDHRLRRNPHKLFHRLVGAANRTECGHDLPRLLTVPSPGLLHAYVRAIGWLARYDDILDLARWMKDYREELLDRKSKDRNGDAMMRRTLVAMRTFLERRWLPWEPNSKTMNAGSEREKEIRTFILPAKAEIIADVKALIEEVEEWEGWPTDDEVEVYASDKRFKPFAEYEKNRTVRQVRYVPPTAES</sequence>
<protein>
    <submittedName>
        <fullName evidence="2">Uncharacterized protein</fullName>
    </submittedName>
</protein>
<dbReference type="AlphaFoldDB" id="A0A9P3C744"/>
<keyword evidence="3" id="KW-1185">Reference proteome</keyword>
<organism evidence="2 3">
    <name type="scientific">Cercospora kikuchii</name>
    <dbReference type="NCBI Taxonomy" id="84275"/>
    <lineage>
        <taxon>Eukaryota</taxon>
        <taxon>Fungi</taxon>
        <taxon>Dikarya</taxon>
        <taxon>Ascomycota</taxon>
        <taxon>Pezizomycotina</taxon>
        <taxon>Dothideomycetes</taxon>
        <taxon>Dothideomycetidae</taxon>
        <taxon>Mycosphaerellales</taxon>
        <taxon>Mycosphaerellaceae</taxon>
        <taxon>Cercospora</taxon>
    </lineage>
</organism>
<feature type="region of interest" description="Disordered" evidence="1">
    <location>
        <begin position="543"/>
        <end position="562"/>
    </location>
</feature>
<gene>
    <name evidence="2" type="ORF">CKM354_000133200</name>
</gene>
<comment type="caution">
    <text evidence="2">The sequence shown here is derived from an EMBL/GenBank/DDBJ whole genome shotgun (WGS) entry which is preliminary data.</text>
</comment>
<name>A0A9P3C744_9PEZI</name>
<dbReference type="Proteomes" id="UP000825890">
    <property type="component" value="Unassembled WGS sequence"/>
</dbReference>
<reference evidence="2 3" key="1">
    <citation type="submission" date="2021-01" db="EMBL/GenBank/DDBJ databases">
        <title>Cercospora kikuchii MAFF 305040 whole genome shotgun sequence.</title>
        <authorList>
            <person name="Kashiwa T."/>
            <person name="Suzuki T."/>
        </authorList>
    </citation>
    <scope>NUCLEOTIDE SEQUENCE [LARGE SCALE GENOMIC DNA]</scope>
    <source>
        <strain evidence="2 3">MAFF 305040</strain>
    </source>
</reference>
<evidence type="ECO:0000313" key="2">
    <source>
        <dbReference type="EMBL" id="GIZ37902.1"/>
    </source>
</evidence>
<dbReference type="GeneID" id="68286907"/>
<evidence type="ECO:0000256" key="1">
    <source>
        <dbReference type="SAM" id="MobiDB-lite"/>
    </source>
</evidence>
<proteinExistence type="predicted"/>